<dbReference type="GeneID" id="95982630"/>
<keyword evidence="3" id="KW-1185">Reference proteome</keyword>
<evidence type="ECO:0000313" key="2">
    <source>
        <dbReference type="EMBL" id="KAL1413803.1"/>
    </source>
</evidence>
<comment type="caution">
    <text evidence="2">The sequence shown here is derived from an EMBL/GenBank/DDBJ whole genome shotgun (WGS) entry which is preliminary data.</text>
</comment>
<gene>
    <name evidence="2" type="ORF">Q8F55_001587</name>
</gene>
<evidence type="ECO:0000256" key="1">
    <source>
        <dbReference type="SAM" id="MobiDB-lite"/>
    </source>
</evidence>
<feature type="region of interest" description="Disordered" evidence="1">
    <location>
        <begin position="124"/>
        <end position="149"/>
    </location>
</feature>
<accession>A0ABR3QGE8</accession>
<dbReference type="Proteomes" id="UP001565368">
    <property type="component" value="Unassembled WGS sequence"/>
</dbReference>
<evidence type="ECO:0000313" key="3">
    <source>
        <dbReference type="Proteomes" id="UP001565368"/>
    </source>
</evidence>
<proteinExistence type="predicted"/>
<protein>
    <submittedName>
        <fullName evidence="2">Uncharacterized protein</fullName>
    </submittedName>
</protein>
<sequence length="149" mass="16160">MTPPSSTPPAPTSALLEIAQGDWQARRIVTLAKFGLYAFATDDDRVAVTRLLAGDRSPKFLLCLASALGHAVIDRPSLHRVVGYHKLMARVLRRLGRMADCLAAAEPVLERLRRLVEGYEADFSPQSDCEDADECSEGGASFSAADDDE</sequence>
<dbReference type="EMBL" id="JBBXJM010000001">
    <property type="protein sequence ID" value="KAL1413803.1"/>
    <property type="molecule type" value="Genomic_DNA"/>
</dbReference>
<organism evidence="2 3">
    <name type="scientific">Vanrija albida</name>
    <dbReference type="NCBI Taxonomy" id="181172"/>
    <lineage>
        <taxon>Eukaryota</taxon>
        <taxon>Fungi</taxon>
        <taxon>Dikarya</taxon>
        <taxon>Basidiomycota</taxon>
        <taxon>Agaricomycotina</taxon>
        <taxon>Tremellomycetes</taxon>
        <taxon>Trichosporonales</taxon>
        <taxon>Trichosporonaceae</taxon>
        <taxon>Vanrija</taxon>
    </lineage>
</organism>
<dbReference type="RefSeq" id="XP_069213747.1">
    <property type="nucleotide sequence ID" value="XM_069350203.1"/>
</dbReference>
<name>A0ABR3QGE8_9TREE</name>
<reference evidence="2 3" key="1">
    <citation type="submission" date="2023-08" db="EMBL/GenBank/DDBJ databases">
        <title>Annotated Genome Sequence of Vanrija albida AlHP1.</title>
        <authorList>
            <person name="Herzog R."/>
        </authorList>
    </citation>
    <scope>NUCLEOTIDE SEQUENCE [LARGE SCALE GENOMIC DNA]</scope>
    <source>
        <strain evidence="2 3">AlHP1</strain>
    </source>
</reference>